<accession>A0A377GDK2</accession>
<keyword evidence="4" id="KW-1185">Reference proteome</keyword>
<keyword evidence="2" id="KW-0812">Transmembrane</keyword>
<organism evidence="3 4">
    <name type="scientific">Fluoribacter dumoffii</name>
    <dbReference type="NCBI Taxonomy" id="463"/>
    <lineage>
        <taxon>Bacteria</taxon>
        <taxon>Pseudomonadati</taxon>
        <taxon>Pseudomonadota</taxon>
        <taxon>Gammaproteobacteria</taxon>
        <taxon>Legionellales</taxon>
        <taxon>Legionellaceae</taxon>
        <taxon>Fluoribacter</taxon>
    </lineage>
</organism>
<keyword evidence="2" id="KW-0564">Palmitate</keyword>
<dbReference type="InterPro" id="IPR003423">
    <property type="entry name" value="OMP_efflux"/>
</dbReference>
<reference evidence="3 4" key="1">
    <citation type="submission" date="2018-06" db="EMBL/GenBank/DDBJ databases">
        <authorList>
            <consortium name="Pathogen Informatics"/>
            <person name="Doyle S."/>
        </authorList>
    </citation>
    <scope>NUCLEOTIDE SEQUENCE [LARGE SCALE GENOMIC DNA]</scope>
    <source>
        <strain evidence="3 4">NCTC11370</strain>
    </source>
</reference>
<protein>
    <submittedName>
        <fullName evidence="3">Outer membrane protein oprM</fullName>
    </submittedName>
</protein>
<keyword evidence="2" id="KW-1134">Transmembrane beta strand</keyword>
<evidence type="ECO:0000313" key="3">
    <source>
        <dbReference type="EMBL" id="STO22649.1"/>
    </source>
</evidence>
<dbReference type="SUPFAM" id="SSF56954">
    <property type="entry name" value="Outer membrane efflux proteins (OEP)"/>
    <property type="match status" value="1"/>
</dbReference>
<dbReference type="GO" id="GO:0015562">
    <property type="term" value="F:efflux transmembrane transporter activity"/>
    <property type="evidence" value="ECO:0007669"/>
    <property type="project" value="InterPro"/>
</dbReference>
<dbReference type="RefSeq" id="WP_231294557.1">
    <property type="nucleotide sequence ID" value="NZ_JAPHOO010000001.1"/>
</dbReference>
<evidence type="ECO:0000256" key="1">
    <source>
        <dbReference type="ARBA" id="ARBA00007613"/>
    </source>
</evidence>
<dbReference type="Proteomes" id="UP000254554">
    <property type="component" value="Unassembled WGS sequence"/>
</dbReference>
<dbReference type="InterPro" id="IPR010131">
    <property type="entry name" value="MdtP/NodT-like"/>
</dbReference>
<name>A0A377GDK2_9GAMM</name>
<keyword evidence="2" id="KW-0449">Lipoprotein</keyword>
<dbReference type="Gene3D" id="2.20.200.10">
    <property type="entry name" value="Outer membrane efflux proteins (OEP)"/>
    <property type="match status" value="1"/>
</dbReference>
<dbReference type="Gene3D" id="1.20.1600.10">
    <property type="entry name" value="Outer membrane efflux proteins (OEP)"/>
    <property type="match status" value="1"/>
</dbReference>
<dbReference type="GeneID" id="93293498"/>
<keyword evidence="2" id="KW-0472">Membrane</keyword>
<evidence type="ECO:0000256" key="2">
    <source>
        <dbReference type="RuleBase" id="RU362097"/>
    </source>
</evidence>
<dbReference type="NCBIfam" id="TIGR01845">
    <property type="entry name" value="outer_NodT"/>
    <property type="match status" value="1"/>
</dbReference>
<comment type="similarity">
    <text evidence="1 2">Belongs to the outer membrane factor (OMF) (TC 1.B.17) family.</text>
</comment>
<dbReference type="GO" id="GO:0009279">
    <property type="term" value="C:cell outer membrane"/>
    <property type="evidence" value="ECO:0007669"/>
    <property type="project" value="UniProtKB-SubCell"/>
</dbReference>
<comment type="subcellular location">
    <subcellularLocation>
        <location evidence="2">Cell outer membrane</location>
        <topology evidence="2">Lipid-anchor</topology>
    </subcellularLocation>
</comment>
<dbReference type="Pfam" id="PF02321">
    <property type="entry name" value="OEP"/>
    <property type="match status" value="2"/>
</dbReference>
<dbReference type="STRING" id="1094715.GCA_000236165_02586"/>
<proteinExistence type="inferred from homology"/>
<dbReference type="EMBL" id="UGGT01000001">
    <property type="protein sequence ID" value="STO22649.1"/>
    <property type="molecule type" value="Genomic_DNA"/>
</dbReference>
<evidence type="ECO:0000313" key="4">
    <source>
        <dbReference type="Proteomes" id="UP000254554"/>
    </source>
</evidence>
<dbReference type="PANTHER" id="PTHR30203:SF33">
    <property type="entry name" value="BLR4455 PROTEIN"/>
    <property type="match status" value="1"/>
</dbReference>
<dbReference type="AlphaFoldDB" id="A0A377GDK2"/>
<dbReference type="PANTHER" id="PTHR30203">
    <property type="entry name" value="OUTER MEMBRANE CATION EFFLUX PROTEIN"/>
    <property type="match status" value="1"/>
</dbReference>
<sequence>MQIIFLFLSLWTLSGCKVGPNFRLPETPKNIRYNHTNKTVSAPSSAGTSQHLNYNQDISSSWWKIFHSKELNALIAQGLHHNPTVEMSKARLRKAQANLLAVVGPELFPVASTQFLASRERNTLIATGINITPLPGQQQLPFRFRNQFDLYGAGISVSYNLDIFGGTRRQLEALRAAIDYERFELEASYLALTGNIVTTSIIIASLHDQLKTMEDLIACQKHALKLTKNNYHLGHVSRLNVLESENRLKETLANLPPIRNSLAKQYNALAVLIGSPPNASNLPHFKLSNLHLPSELPLSLPSELIKQRPDVRSAESILHKSSAEIGVATANLFPKFNIIGNYGWFSTTLSTLFNPMNNVWSYAGQVAQTLLKGGALRAQRKMAIAEYEYALAQYRKIMIDAFVDVANVLHSLEYDAELLQAQANSEKNSLHQLNLIKTQYHLGKVNYLAVLHAKSAYLKNHLNVIQAEAARYTDTAMLFQALGGGWWNRKSPA</sequence>
<gene>
    <name evidence="3" type="primary">oprM_2</name>
    <name evidence="3" type="ORF">NCTC11370_02741</name>
</gene>